<evidence type="ECO:0000256" key="4">
    <source>
        <dbReference type="ARBA" id="ARBA00022490"/>
    </source>
</evidence>
<dbReference type="Pfam" id="PF23559">
    <property type="entry name" value="WHD_DRP"/>
    <property type="match status" value="1"/>
</dbReference>
<feature type="domain" description="NB-ARC" evidence="12">
    <location>
        <begin position="182"/>
        <end position="356"/>
    </location>
</feature>
<dbReference type="SUPFAM" id="SSF52540">
    <property type="entry name" value="P-loop containing nucleoside triphosphate hydrolases"/>
    <property type="match status" value="1"/>
</dbReference>
<dbReference type="EMBL" id="JACGWJ010000029">
    <property type="protein sequence ID" value="KAL0302934.1"/>
    <property type="molecule type" value="Genomic_DNA"/>
</dbReference>
<evidence type="ECO:0000256" key="9">
    <source>
        <dbReference type="ARBA" id="ARBA00022821"/>
    </source>
</evidence>
<keyword evidence="7" id="KW-0677">Repeat</keyword>
<keyword evidence="10" id="KW-0067">ATP-binding</keyword>
<comment type="similarity">
    <text evidence="3">Belongs to the disease resistance NB-LRR family.</text>
</comment>
<dbReference type="Gene3D" id="1.20.5.4130">
    <property type="match status" value="1"/>
</dbReference>
<keyword evidence="6" id="KW-0381">Hypersensitive response</keyword>
<dbReference type="AlphaFoldDB" id="A0AAW2K982"/>
<evidence type="ECO:0000256" key="11">
    <source>
        <dbReference type="SAM" id="MobiDB-lite"/>
    </source>
</evidence>
<comment type="caution">
    <text evidence="15">The sequence shown here is derived from an EMBL/GenBank/DDBJ whole genome shotgun (WGS) entry which is preliminary data.</text>
</comment>
<sequence length="896" mass="102843">MAYAALVSLSQTLSQLLKQHQFPLFLEEKPRLKSLLKHVKFLQAFLEDFPEKANSLEGRMRDTANEAEDILEYLLFEEILSLDSNGGTPSFDLSPYRSRRSEAHRFQRKFQKQYQKLPGVADDLKSIVEEVVEIKSSLGVQDLQLSDSSHPTSAPMQLSDSSASSSSSVLAPAKRDAMVGFEDDLMEIKTRLCGESRKLEFVPIYGMGGIGKTTLARSAYDDRLIVQHFDTRAWLTVSQDYSVQEMLFTIIDSINAFNETFDEEKHSYERMTVHAYKGLKCRRYLVVLDDIWSTKAWDDVRRIFPDDNNCSRIILTTRLQDVAAYADPSSPLHEMHFMDMDQSWNLLRQKVFKQESCPPELVNIGKMIARSCKGLPLAIIVIAGLLSTVSQTQASWEDIAKKVNSAVTTNGEEFAKILSLSYSHLPHHLRPCFLYMGAFPEDHEIHVAKLVKLWVAEGFMKPSVSKSFEERAEEYLEDLVKRSLVLVTRRKCNGKIKSCSVHDLVRDLCKRKAHEEKFLLSATDRVGDKILLESMKDQHRLSICPSSLTVPPSLTLLSNIYSSIIHTVLCFQNCQRFPSSLKSFRLLRVLDVLKLIVMEFPAQVLELFHLRYLAFTYGYEGKLYVPASISKLQNLQTLFIFPYWRNFSCTIHFPAEIWRMAQLRHVVSFMLDPLPSPCARSFALENLQTLARVANFKCAKRIGQIFPSLKKLGLIYNRDRVFWQVYHLHNLVHLHQLEKLKICIQSSYWRGHPLWEKLAFPTTLKKLTLSGCLLSQQDMATIGSLPNLHVLKLRRCSFRGGKWETTEGEFPRLKFLHIESENLKHWVTESCHFPNLEHLVLHDCGELGEIPDVIGEIPTLEVIEVPSWPKSLKESAMRIKEEQQESGNDFLQVWYG</sequence>
<dbReference type="InterPro" id="IPR027417">
    <property type="entry name" value="P-loop_NTPase"/>
</dbReference>
<feature type="domain" description="Disease resistance protein winged helix" evidence="13">
    <location>
        <begin position="439"/>
        <end position="509"/>
    </location>
</feature>
<reference evidence="15" key="2">
    <citation type="journal article" date="2024" name="Plant">
        <title>Genomic evolution and insights into agronomic trait innovations of Sesamum species.</title>
        <authorList>
            <person name="Miao H."/>
            <person name="Wang L."/>
            <person name="Qu L."/>
            <person name="Liu H."/>
            <person name="Sun Y."/>
            <person name="Le M."/>
            <person name="Wang Q."/>
            <person name="Wei S."/>
            <person name="Zheng Y."/>
            <person name="Lin W."/>
            <person name="Duan Y."/>
            <person name="Cao H."/>
            <person name="Xiong S."/>
            <person name="Wang X."/>
            <person name="Wei L."/>
            <person name="Li C."/>
            <person name="Ma Q."/>
            <person name="Ju M."/>
            <person name="Zhao R."/>
            <person name="Li G."/>
            <person name="Mu C."/>
            <person name="Tian Q."/>
            <person name="Mei H."/>
            <person name="Zhang T."/>
            <person name="Gao T."/>
            <person name="Zhang H."/>
        </authorList>
    </citation>
    <scope>NUCLEOTIDE SEQUENCE</scope>
    <source>
        <strain evidence="15">G02</strain>
    </source>
</reference>
<dbReference type="GO" id="GO:0043531">
    <property type="term" value="F:ADP binding"/>
    <property type="evidence" value="ECO:0007669"/>
    <property type="project" value="InterPro"/>
</dbReference>
<dbReference type="FunFam" id="1.10.10.10:FF:000322">
    <property type="entry name" value="Probable disease resistance protein At1g63360"/>
    <property type="match status" value="1"/>
</dbReference>
<proteinExistence type="inferred from homology"/>
<evidence type="ECO:0000256" key="10">
    <source>
        <dbReference type="ARBA" id="ARBA00022840"/>
    </source>
</evidence>
<dbReference type="InterPro" id="IPR002182">
    <property type="entry name" value="NB-ARC"/>
</dbReference>
<evidence type="ECO:0000256" key="1">
    <source>
        <dbReference type="ARBA" id="ARBA00002074"/>
    </source>
</evidence>
<evidence type="ECO:0000256" key="7">
    <source>
        <dbReference type="ARBA" id="ARBA00022737"/>
    </source>
</evidence>
<dbReference type="PRINTS" id="PR00364">
    <property type="entry name" value="DISEASERSIST"/>
</dbReference>
<feature type="compositionally biased region" description="Polar residues" evidence="11">
    <location>
        <begin position="144"/>
        <end position="158"/>
    </location>
</feature>
<reference evidence="15" key="1">
    <citation type="submission" date="2020-06" db="EMBL/GenBank/DDBJ databases">
        <authorList>
            <person name="Li T."/>
            <person name="Hu X."/>
            <person name="Zhang T."/>
            <person name="Song X."/>
            <person name="Zhang H."/>
            <person name="Dai N."/>
            <person name="Sheng W."/>
            <person name="Hou X."/>
            <person name="Wei L."/>
        </authorList>
    </citation>
    <scope>NUCLEOTIDE SEQUENCE</scope>
    <source>
        <strain evidence="15">G02</strain>
        <tissue evidence="15">Leaf</tissue>
    </source>
</reference>
<comment type="subcellular location">
    <subcellularLocation>
        <location evidence="2">Cytoplasm</location>
    </subcellularLocation>
</comment>
<dbReference type="GO" id="GO:0005524">
    <property type="term" value="F:ATP binding"/>
    <property type="evidence" value="ECO:0007669"/>
    <property type="project" value="UniProtKB-KW"/>
</dbReference>
<evidence type="ECO:0000256" key="3">
    <source>
        <dbReference type="ARBA" id="ARBA00008894"/>
    </source>
</evidence>
<dbReference type="InterPro" id="IPR044974">
    <property type="entry name" value="Disease_R_plants"/>
</dbReference>
<dbReference type="Gene3D" id="1.10.8.430">
    <property type="entry name" value="Helical domain of apoptotic protease-activating factors"/>
    <property type="match status" value="1"/>
</dbReference>
<evidence type="ECO:0000256" key="5">
    <source>
        <dbReference type="ARBA" id="ARBA00022614"/>
    </source>
</evidence>
<evidence type="ECO:0000259" key="13">
    <source>
        <dbReference type="Pfam" id="PF23559"/>
    </source>
</evidence>
<evidence type="ECO:0000256" key="6">
    <source>
        <dbReference type="ARBA" id="ARBA00022667"/>
    </source>
</evidence>
<dbReference type="Gene3D" id="1.10.10.10">
    <property type="entry name" value="Winged helix-like DNA-binding domain superfamily/Winged helix DNA-binding domain"/>
    <property type="match status" value="1"/>
</dbReference>
<dbReference type="PANTHER" id="PTHR23155:SF1152">
    <property type="entry name" value="AAA+ ATPASE DOMAIN-CONTAINING PROTEIN"/>
    <property type="match status" value="1"/>
</dbReference>
<evidence type="ECO:0000256" key="2">
    <source>
        <dbReference type="ARBA" id="ARBA00004496"/>
    </source>
</evidence>
<keyword evidence="5" id="KW-0433">Leucine-rich repeat</keyword>
<dbReference type="GO" id="GO:0009626">
    <property type="term" value="P:plant-type hypersensitive response"/>
    <property type="evidence" value="ECO:0007669"/>
    <property type="project" value="UniProtKB-KW"/>
</dbReference>
<evidence type="ECO:0000256" key="8">
    <source>
        <dbReference type="ARBA" id="ARBA00022741"/>
    </source>
</evidence>
<keyword evidence="4" id="KW-0963">Cytoplasm</keyword>
<feature type="region of interest" description="Disordered" evidence="11">
    <location>
        <begin position="144"/>
        <end position="169"/>
    </location>
</feature>
<dbReference type="GO" id="GO:0005737">
    <property type="term" value="C:cytoplasm"/>
    <property type="evidence" value="ECO:0007669"/>
    <property type="project" value="UniProtKB-SubCell"/>
</dbReference>
<dbReference type="PANTHER" id="PTHR23155">
    <property type="entry name" value="DISEASE RESISTANCE PROTEIN RP"/>
    <property type="match status" value="1"/>
</dbReference>
<dbReference type="InterPro" id="IPR055414">
    <property type="entry name" value="LRR_R13L4/SHOC2-like"/>
</dbReference>
<evidence type="ECO:0000259" key="12">
    <source>
        <dbReference type="Pfam" id="PF00931"/>
    </source>
</evidence>
<name>A0AAW2K982_SESRA</name>
<dbReference type="InterPro" id="IPR058922">
    <property type="entry name" value="WHD_DRP"/>
</dbReference>
<evidence type="ECO:0000313" key="15">
    <source>
        <dbReference type="EMBL" id="KAL0302934.1"/>
    </source>
</evidence>
<dbReference type="Gene3D" id="3.80.10.10">
    <property type="entry name" value="Ribonuclease Inhibitor"/>
    <property type="match status" value="1"/>
</dbReference>
<dbReference type="Gene3D" id="3.40.50.300">
    <property type="entry name" value="P-loop containing nucleotide triphosphate hydrolases"/>
    <property type="match status" value="1"/>
</dbReference>
<protein>
    <submittedName>
        <fullName evidence="15">Late blight resistance proteinR1A-10</fullName>
    </submittedName>
</protein>
<dbReference type="InterPro" id="IPR032675">
    <property type="entry name" value="LRR_dom_sf"/>
</dbReference>
<dbReference type="SUPFAM" id="SSF52058">
    <property type="entry name" value="L domain-like"/>
    <property type="match status" value="1"/>
</dbReference>
<feature type="domain" description="Disease resistance R13L4/SHOC-2-like LRR" evidence="14">
    <location>
        <begin position="570"/>
        <end position="773"/>
    </location>
</feature>
<accession>A0AAW2K982</accession>
<dbReference type="Pfam" id="PF00931">
    <property type="entry name" value="NB-ARC"/>
    <property type="match status" value="1"/>
</dbReference>
<comment type="function">
    <text evidence="1">Confers resistance to late blight (Phytophthora infestans) races carrying the avirulence gene Avr1. Resistance proteins guard the plant against pathogens that contain an appropriate avirulence protein via an indirect interaction with this avirulence protein. That triggers a defense system including the hypersensitive response, which restricts the pathogen growth.</text>
</comment>
<evidence type="ECO:0000259" key="14">
    <source>
        <dbReference type="Pfam" id="PF23598"/>
    </source>
</evidence>
<dbReference type="InterPro" id="IPR036388">
    <property type="entry name" value="WH-like_DNA-bd_sf"/>
</dbReference>
<dbReference type="GO" id="GO:0051607">
    <property type="term" value="P:defense response to virus"/>
    <property type="evidence" value="ECO:0007669"/>
    <property type="project" value="UniProtKB-ARBA"/>
</dbReference>
<dbReference type="InterPro" id="IPR042197">
    <property type="entry name" value="Apaf_helical"/>
</dbReference>
<keyword evidence="9" id="KW-0611">Plant defense</keyword>
<gene>
    <name evidence="15" type="ORF">Sradi_6161500</name>
</gene>
<organism evidence="15">
    <name type="scientific">Sesamum radiatum</name>
    <name type="common">Black benniseed</name>
    <dbReference type="NCBI Taxonomy" id="300843"/>
    <lineage>
        <taxon>Eukaryota</taxon>
        <taxon>Viridiplantae</taxon>
        <taxon>Streptophyta</taxon>
        <taxon>Embryophyta</taxon>
        <taxon>Tracheophyta</taxon>
        <taxon>Spermatophyta</taxon>
        <taxon>Magnoliopsida</taxon>
        <taxon>eudicotyledons</taxon>
        <taxon>Gunneridae</taxon>
        <taxon>Pentapetalae</taxon>
        <taxon>asterids</taxon>
        <taxon>lamiids</taxon>
        <taxon>Lamiales</taxon>
        <taxon>Pedaliaceae</taxon>
        <taxon>Sesamum</taxon>
    </lineage>
</organism>
<dbReference type="FunFam" id="3.40.50.300:FF:001091">
    <property type="entry name" value="Probable disease resistance protein At1g61300"/>
    <property type="match status" value="1"/>
</dbReference>
<feature type="compositionally biased region" description="Low complexity" evidence="11">
    <location>
        <begin position="159"/>
        <end position="168"/>
    </location>
</feature>
<keyword evidence="8" id="KW-0547">Nucleotide-binding</keyword>
<dbReference type="Pfam" id="PF23598">
    <property type="entry name" value="LRR_14"/>
    <property type="match status" value="1"/>
</dbReference>